<dbReference type="EMBL" id="CAKLDI010000002">
    <property type="protein sequence ID" value="CAH0535456.1"/>
    <property type="molecule type" value="Genomic_DNA"/>
</dbReference>
<evidence type="ECO:0000313" key="3">
    <source>
        <dbReference type="Proteomes" id="UP000838672"/>
    </source>
</evidence>
<comment type="caution">
    <text evidence="2">The sequence shown here is derived from an EMBL/GenBank/DDBJ whole genome shotgun (WGS) entry which is preliminary data.</text>
</comment>
<reference evidence="2" key="1">
    <citation type="submission" date="2021-11" db="EMBL/GenBank/DDBJ databases">
        <authorList>
            <person name="Rodrigo-Torres L."/>
            <person name="Arahal R. D."/>
            <person name="Lucena T."/>
        </authorList>
    </citation>
    <scope>NUCLEOTIDE SEQUENCE</scope>
    <source>
        <strain evidence="2">CECT 7929</strain>
    </source>
</reference>
<organism evidence="2 3">
    <name type="scientific">Vibrio stylophorae</name>
    <dbReference type="NCBI Taxonomy" id="659351"/>
    <lineage>
        <taxon>Bacteria</taxon>
        <taxon>Pseudomonadati</taxon>
        <taxon>Pseudomonadota</taxon>
        <taxon>Gammaproteobacteria</taxon>
        <taxon>Vibrionales</taxon>
        <taxon>Vibrionaceae</taxon>
        <taxon>Vibrio</taxon>
    </lineage>
</organism>
<feature type="transmembrane region" description="Helical" evidence="1">
    <location>
        <begin position="12"/>
        <end position="39"/>
    </location>
</feature>
<proteinExistence type="predicted"/>
<keyword evidence="3" id="KW-1185">Reference proteome</keyword>
<accession>A0ABM8ZXH3</accession>
<evidence type="ECO:0008006" key="4">
    <source>
        <dbReference type="Google" id="ProtNLM"/>
    </source>
</evidence>
<dbReference type="RefSeq" id="WP_237468329.1">
    <property type="nucleotide sequence ID" value="NZ_CAKLDI010000002.1"/>
</dbReference>
<keyword evidence="1" id="KW-0812">Transmembrane</keyword>
<evidence type="ECO:0000313" key="2">
    <source>
        <dbReference type="EMBL" id="CAH0535456.1"/>
    </source>
</evidence>
<evidence type="ECO:0000256" key="1">
    <source>
        <dbReference type="SAM" id="Phobius"/>
    </source>
</evidence>
<sequence length="301" mass="34734">MKSEWFDPHKSFLSLRIVWVTVFILSVISISSSSIIVVYSDLEIDLSYSGFNYFITVFKFPLAIAALIIPIVALLAANHRSEQTKEQIRVTNSQNVFSNYYKHIEEFTKYLEGRVDKSVDLRFAHNNLYPNASHGDYNISSKVIALLSALDNVTLDALKCYPTDIHKPLDADLMNKYYGIINKIYTFLYRNEDDFQKHITYAMPADHGGSYLFRTKSLILHSLVAVKNIEEACKFSIEYISPVKFLHFNADELRKVYVYKKPETQRTLAVQDQTKEQTFEEANDKFIEFLKNNVVSAECVN</sequence>
<keyword evidence="1" id="KW-1133">Transmembrane helix</keyword>
<protein>
    <recommendedName>
        <fullName evidence="4">Phage abortive infection protein</fullName>
    </recommendedName>
</protein>
<keyword evidence="1" id="KW-0472">Membrane</keyword>
<gene>
    <name evidence="2" type="ORF">VST7929_03030</name>
</gene>
<dbReference type="Proteomes" id="UP000838672">
    <property type="component" value="Unassembled WGS sequence"/>
</dbReference>
<name>A0ABM8ZXH3_9VIBR</name>
<feature type="transmembrane region" description="Helical" evidence="1">
    <location>
        <begin position="51"/>
        <end position="77"/>
    </location>
</feature>